<sequence>MADQRLNVSDSDLCFLKLKSSCDGSTLTLPFKLYTEKLPKTTSNFKKLLVGKQQQQLQVSSKDVSISDQENNHHARSLIYPSSPTTNTNINASPTAKNGAEIKPISYKKSSVTRVISPEYIIQLGKVTKRSRKSIKSCLTRFKGNSLVDSHEYYANITTQKFNQKGLLCLVDNPVSPIGNVGKAKTDAGNAGNGSTTGASVNYNSDPMLNYQVI</sequence>
<gene>
    <name evidence="1" type="ORF">Amon02_001042500</name>
</gene>
<proteinExistence type="predicted"/>
<dbReference type="EMBL" id="BSXS01010415">
    <property type="protein sequence ID" value="GME98191.1"/>
    <property type="molecule type" value="Genomic_DNA"/>
</dbReference>
<dbReference type="Proteomes" id="UP001165064">
    <property type="component" value="Unassembled WGS sequence"/>
</dbReference>
<accession>A0ACB5TZQ7</accession>
<evidence type="ECO:0000313" key="1">
    <source>
        <dbReference type="EMBL" id="GME98191.1"/>
    </source>
</evidence>
<keyword evidence="2" id="KW-1185">Reference proteome</keyword>
<reference evidence="1" key="1">
    <citation type="submission" date="2023-04" db="EMBL/GenBank/DDBJ databases">
        <title>Ambrosiozyma monospora NBRC 10751.</title>
        <authorList>
            <person name="Ichikawa N."/>
            <person name="Sato H."/>
            <person name="Tonouchi N."/>
        </authorList>
    </citation>
    <scope>NUCLEOTIDE SEQUENCE</scope>
    <source>
        <strain evidence="1">NBRC 10751</strain>
    </source>
</reference>
<protein>
    <submittedName>
        <fullName evidence="1">Unnamed protein product</fullName>
    </submittedName>
</protein>
<comment type="caution">
    <text evidence="1">The sequence shown here is derived from an EMBL/GenBank/DDBJ whole genome shotgun (WGS) entry which is preliminary data.</text>
</comment>
<evidence type="ECO:0000313" key="2">
    <source>
        <dbReference type="Proteomes" id="UP001165064"/>
    </source>
</evidence>
<organism evidence="1 2">
    <name type="scientific">Ambrosiozyma monospora</name>
    <name type="common">Yeast</name>
    <name type="synonym">Endomycopsis monosporus</name>
    <dbReference type="NCBI Taxonomy" id="43982"/>
    <lineage>
        <taxon>Eukaryota</taxon>
        <taxon>Fungi</taxon>
        <taxon>Dikarya</taxon>
        <taxon>Ascomycota</taxon>
        <taxon>Saccharomycotina</taxon>
        <taxon>Pichiomycetes</taxon>
        <taxon>Pichiales</taxon>
        <taxon>Pichiaceae</taxon>
        <taxon>Ambrosiozyma</taxon>
    </lineage>
</organism>
<name>A0ACB5TZQ7_AMBMO</name>